<proteinExistence type="predicted"/>
<dbReference type="GO" id="GO:0003677">
    <property type="term" value="F:DNA binding"/>
    <property type="evidence" value="ECO:0007669"/>
    <property type="project" value="UniProtKB-KW"/>
</dbReference>
<dbReference type="InterPro" id="IPR039422">
    <property type="entry name" value="MarR/SlyA-like"/>
</dbReference>
<dbReference type="GO" id="GO:0006950">
    <property type="term" value="P:response to stress"/>
    <property type="evidence" value="ECO:0007669"/>
    <property type="project" value="TreeGrafter"/>
</dbReference>
<feature type="domain" description="HTH marR-type" evidence="4">
    <location>
        <begin position="38"/>
        <end position="88"/>
    </location>
</feature>
<accession>A0A2J0UFD3</accession>
<dbReference type="Pfam" id="PF12802">
    <property type="entry name" value="MarR_2"/>
    <property type="match status" value="1"/>
</dbReference>
<organism evidence="5 6">
    <name type="scientific">Stenotrophomonas maltophilia</name>
    <name type="common">Pseudomonas maltophilia</name>
    <name type="synonym">Xanthomonas maltophilia</name>
    <dbReference type="NCBI Taxonomy" id="40324"/>
    <lineage>
        <taxon>Bacteria</taxon>
        <taxon>Pseudomonadati</taxon>
        <taxon>Pseudomonadota</taxon>
        <taxon>Gammaproteobacteria</taxon>
        <taxon>Lysobacterales</taxon>
        <taxon>Lysobacteraceae</taxon>
        <taxon>Stenotrophomonas</taxon>
        <taxon>Stenotrophomonas maltophilia group</taxon>
    </lineage>
</organism>
<protein>
    <submittedName>
        <fullName evidence="5">MarR family transcriptional regulator</fullName>
    </submittedName>
</protein>
<evidence type="ECO:0000256" key="2">
    <source>
        <dbReference type="ARBA" id="ARBA00023125"/>
    </source>
</evidence>
<evidence type="ECO:0000259" key="4">
    <source>
        <dbReference type="Pfam" id="PF12802"/>
    </source>
</evidence>
<dbReference type="InterPro" id="IPR036390">
    <property type="entry name" value="WH_DNA-bd_sf"/>
</dbReference>
<evidence type="ECO:0000256" key="3">
    <source>
        <dbReference type="ARBA" id="ARBA00023163"/>
    </source>
</evidence>
<evidence type="ECO:0000313" key="6">
    <source>
        <dbReference type="Proteomes" id="UP000230167"/>
    </source>
</evidence>
<dbReference type="Proteomes" id="UP000230167">
    <property type="component" value="Unassembled WGS sequence"/>
</dbReference>
<dbReference type="AlphaFoldDB" id="A0A2J0UFD3"/>
<dbReference type="PANTHER" id="PTHR33164">
    <property type="entry name" value="TRANSCRIPTIONAL REGULATOR, MARR FAMILY"/>
    <property type="match status" value="1"/>
</dbReference>
<reference evidence="5 6" key="1">
    <citation type="journal article" date="2017" name="Front. Microbiol.">
        <title>Double-Face Meets the Bacterial World: The Opportunistic Pathogen Stenotrophomonas maltophilia.</title>
        <authorList>
            <person name="Lira F."/>
            <person name="Berg G."/>
            <person name="Martinez J.L."/>
        </authorList>
    </citation>
    <scope>NUCLEOTIDE SEQUENCE [LARGE SCALE GENOMIC DNA]</scope>
    <source>
        <strain evidence="5 6">EA1</strain>
    </source>
</reference>
<evidence type="ECO:0000256" key="1">
    <source>
        <dbReference type="ARBA" id="ARBA00023015"/>
    </source>
</evidence>
<dbReference type="InterPro" id="IPR000835">
    <property type="entry name" value="HTH_MarR-typ"/>
</dbReference>
<dbReference type="OrthoDB" id="3211876at2"/>
<keyword evidence="2" id="KW-0238">DNA-binding</keyword>
<dbReference type="PANTHER" id="PTHR33164:SF64">
    <property type="entry name" value="TRANSCRIPTIONAL REGULATOR SLYA"/>
    <property type="match status" value="1"/>
</dbReference>
<evidence type="ECO:0000313" key="5">
    <source>
        <dbReference type="EMBL" id="PJL33571.1"/>
    </source>
</evidence>
<dbReference type="RefSeq" id="WP_100439031.1">
    <property type="nucleotide sequence ID" value="NZ_CBCPIZ010000016.1"/>
</dbReference>
<dbReference type="SUPFAM" id="SSF46785">
    <property type="entry name" value="Winged helix' DNA-binding domain"/>
    <property type="match status" value="1"/>
</dbReference>
<dbReference type="EMBL" id="NEQV01000001">
    <property type="protein sequence ID" value="PJL33571.1"/>
    <property type="molecule type" value="Genomic_DNA"/>
</dbReference>
<dbReference type="Gene3D" id="1.10.10.10">
    <property type="entry name" value="Winged helix-like DNA-binding domain superfamily/Winged helix DNA-binding domain"/>
    <property type="match status" value="1"/>
</dbReference>
<name>A0A2J0UFD3_STEMA</name>
<gene>
    <name evidence="5" type="ORF">B9Y64_00280</name>
</gene>
<comment type="caution">
    <text evidence="5">The sequence shown here is derived from an EMBL/GenBank/DDBJ whole genome shotgun (WGS) entry which is preliminary data.</text>
</comment>
<dbReference type="GO" id="GO:0003700">
    <property type="term" value="F:DNA-binding transcription factor activity"/>
    <property type="evidence" value="ECO:0007669"/>
    <property type="project" value="InterPro"/>
</dbReference>
<keyword evidence="1" id="KW-0805">Transcription regulation</keyword>
<keyword evidence="3" id="KW-0804">Transcription</keyword>
<dbReference type="InterPro" id="IPR036388">
    <property type="entry name" value="WH-like_DNA-bd_sf"/>
</dbReference>
<sequence length="155" mass="17176">MKHAAGLGELLRYTAELVDQGAEQVYRDMGLNYRARYTPVMRALAGGARTVGEITEASRLTQGAISQTVGLMIEQGLLRRQPMAEDARKSALVLTAEGQALLRRLEPHWSLIFEAIGRLETEIGHPLLDALEATARALEQRDFAQRLTDVRGLHQ</sequence>